<sequence length="195" mass="21987">MSTAREICIKGKRKGDRSQSSEHLRPVNNYPKYYSKAPKYYNTKAPDYYTTIYAAPTCDTEAPAYYLTKAVEHSGSQVRWKSVHLFFEQDEFYCKICNPFKIAAALQSYVDNTSLNLTLLVGKPNFMMAVPSPTTSALLPQVEAEDVYVLPKANVEGVRLEDNKVALTLDDGQKIPNLVVIESMLSFKHDQTSGW</sequence>
<dbReference type="Gene3D" id="3.50.50.60">
    <property type="entry name" value="FAD/NAD(P)-binding domain"/>
    <property type="match status" value="1"/>
</dbReference>
<name>E9GES5_DAPPU</name>
<dbReference type="InterPro" id="IPR036188">
    <property type="entry name" value="FAD/NAD-bd_sf"/>
</dbReference>
<dbReference type="Proteomes" id="UP000000305">
    <property type="component" value="Unassembled WGS sequence"/>
</dbReference>
<reference evidence="1 2" key="1">
    <citation type="journal article" date="2011" name="Science">
        <title>The ecoresponsive genome of Daphnia pulex.</title>
        <authorList>
            <person name="Colbourne J.K."/>
            <person name="Pfrender M.E."/>
            <person name="Gilbert D."/>
            <person name="Thomas W.K."/>
            <person name="Tucker A."/>
            <person name="Oakley T.H."/>
            <person name="Tokishita S."/>
            <person name="Aerts A."/>
            <person name="Arnold G.J."/>
            <person name="Basu M.K."/>
            <person name="Bauer D.J."/>
            <person name="Caceres C.E."/>
            <person name="Carmel L."/>
            <person name="Casola C."/>
            <person name="Choi J.H."/>
            <person name="Detter J.C."/>
            <person name="Dong Q."/>
            <person name="Dusheyko S."/>
            <person name="Eads B.D."/>
            <person name="Frohlich T."/>
            <person name="Geiler-Samerotte K.A."/>
            <person name="Gerlach D."/>
            <person name="Hatcher P."/>
            <person name="Jogdeo S."/>
            <person name="Krijgsveld J."/>
            <person name="Kriventseva E.V."/>
            <person name="Kultz D."/>
            <person name="Laforsch C."/>
            <person name="Lindquist E."/>
            <person name="Lopez J."/>
            <person name="Manak J.R."/>
            <person name="Muller J."/>
            <person name="Pangilinan J."/>
            <person name="Patwardhan R.P."/>
            <person name="Pitluck S."/>
            <person name="Pritham E.J."/>
            <person name="Rechtsteiner A."/>
            <person name="Rho M."/>
            <person name="Rogozin I.B."/>
            <person name="Sakarya O."/>
            <person name="Salamov A."/>
            <person name="Schaack S."/>
            <person name="Shapiro H."/>
            <person name="Shiga Y."/>
            <person name="Skalitzky C."/>
            <person name="Smith Z."/>
            <person name="Souvorov A."/>
            <person name="Sung W."/>
            <person name="Tang Z."/>
            <person name="Tsuchiya D."/>
            <person name="Tu H."/>
            <person name="Vos H."/>
            <person name="Wang M."/>
            <person name="Wolf Y.I."/>
            <person name="Yamagata H."/>
            <person name="Yamada T."/>
            <person name="Ye Y."/>
            <person name="Shaw J.R."/>
            <person name="Andrews J."/>
            <person name="Crease T.J."/>
            <person name="Tang H."/>
            <person name="Lucas S.M."/>
            <person name="Robertson H.M."/>
            <person name="Bork P."/>
            <person name="Koonin E.V."/>
            <person name="Zdobnov E.M."/>
            <person name="Grigoriev I.V."/>
            <person name="Lynch M."/>
            <person name="Boore J.L."/>
        </authorList>
    </citation>
    <scope>NUCLEOTIDE SEQUENCE [LARGE SCALE GENOMIC DNA]</scope>
</reference>
<protein>
    <submittedName>
        <fullName evidence="1">Uncharacterized protein</fullName>
    </submittedName>
</protein>
<proteinExistence type="predicted"/>
<dbReference type="HOGENOM" id="CLU_1397645_0_0_1"/>
<accession>E9GES5</accession>
<evidence type="ECO:0000313" key="2">
    <source>
        <dbReference type="Proteomes" id="UP000000305"/>
    </source>
</evidence>
<dbReference type="KEGG" id="dpx:DAPPUDRAFT_101866"/>
<evidence type="ECO:0000313" key="1">
    <source>
        <dbReference type="EMBL" id="EFX82029.1"/>
    </source>
</evidence>
<organism evidence="1 2">
    <name type="scientific">Daphnia pulex</name>
    <name type="common">Water flea</name>
    <dbReference type="NCBI Taxonomy" id="6669"/>
    <lineage>
        <taxon>Eukaryota</taxon>
        <taxon>Metazoa</taxon>
        <taxon>Ecdysozoa</taxon>
        <taxon>Arthropoda</taxon>
        <taxon>Crustacea</taxon>
        <taxon>Branchiopoda</taxon>
        <taxon>Diplostraca</taxon>
        <taxon>Cladocera</taxon>
        <taxon>Anomopoda</taxon>
        <taxon>Daphniidae</taxon>
        <taxon>Daphnia</taxon>
    </lineage>
</organism>
<keyword evidence="2" id="KW-1185">Reference proteome</keyword>
<gene>
    <name evidence="1" type="ORF">DAPPUDRAFT_101866</name>
</gene>
<dbReference type="InParanoid" id="E9GES5"/>
<dbReference type="EMBL" id="GL732541">
    <property type="protein sequence ID" value="EFX82029.1"/>
    <property type="molecule type" value="Genomic_DNA"/>
</dbReference>
<dbReference type="AlphaFoldDB" id="E9GES5"/>